<proteinExistence type="predicted"/>
<dbReference type="Gene3D" id="3.40.1580.10">
    <property type="entry name" value="SMI1/KNR4-like"/>
    <property type="match status" value="1"/>
</dbReference>
<dbReference type="Pfam" id="PF09346">
    <property type="entry name" value="SMI1_KNR4"/>
    <property type="match status" value="1"/>
</dbReference>
<keyword evidence="3" id="KW-1185">Reference proteome</keyword>
<comment type="caution">
    <text evidence="2">The sequence shown here is derived from an EMBL/GenBank/DDBJ whole genome shotgun (WGS) entry which is preliminary data.</text>
</comment>
<accession>A0ABP5ES77</accession>
<evidence type="ECO:0000259" key="1">
    <source>
        <dbReference type="Pfam" id="PF09346"/>
    </source>
</evidence>
<evidence type="ECO:0000313" key="3">
    <source>
        <dbReference type="Proteomes" id="UP001501585"/>
    </source>
</evidence>
<dbReference type="SUPFAM" id="SSF160631">
    <property type="entry name" value="SMI1/KNR4-like"/>
    <property type="match status" value="1"/>
</dbReference>
<reference evidence="3" key="1">
    <citation type="journal article" date="2019" name="Int. J. Syst. Evol. Microbiol.">
        <title>The Global Catalogue of Microorganisms (GCM) 10K type strain sequencing project: providing services to taxonomists for standard genome sequencing and annotation.</title>
        <authorList>
            <consortium name="The Broad Institute Genomics Platform"/>
            <consortium name="The Broad Institute Genome Sequencing Center for Infectious Disease"/>
            <person name="Wu L."/>
            <person name="Ma J."/>
        </authorList>
    </citation>
    <scope>NUCLEOTIDE SEQUENCE [LARGE SCALE GENOMIC DNA]</scope>
    <source>
        <strain evidence="3">JCM 15313</strain>
    </source>
</reference>
<dbReference type="Proteomes" id="UP001501585">
    <property type="component" value="Unassembled WGS sequence"/>
</dbReference>
<name>A0ABP5ES77_9ACTN</name>
<evidence type="ECO:0000313" key="2">
    <source>
        <dbReference type="EMBL" id="GAA2003271.1"/>
    </source>
</evidence>
<sequence>MSKTTAKRIIDQLLGHELIQEMENLSEIIFTSDFAEAARRDSECPPPGMYLDYLEEVSKFDGPSYFPVILSLGAHEDANETAQELSQDYPEFTTSDKFFFSEHQGYIVWYFKKTDPAVYRFGEDTEIEERIANSFEEFIEDMIEYAVRHRERMQRFHERVSERYRRRHLQ</sequence>
<protein>
    <recommendedName>
        <fullName evidence="1">Knr4/Smi1-like domain-containing protein</fullName>
    </recommendedName>
</protein>
<dbReference type="RefSeq" id="WP_344163478.1">
    <property type="nucleotide sequence ID" value="NZ_BAAAPC010000013.1"/>
</dbReference>
<dbReference type="InterPro" id="IPR018958">
    <property type="entry name" value="Knr4/Smi1-like_dom"/>
</dbReference>
<organism evidence="2 3">
    <name type="scientific">Nocardiopsis rhodophaea</name>
    <dbReference type="NCBI Taxonomy" id="280238"/>
    <lineage>
        <taxon>Bacteria</taxon>
        <taxon>Bacillati</taxon>
        <taxon>Actinomycetota</taxon>
        <taxon>Actinomycetes</taxon>
        <taxon>Streptosporangiales</taxon>
        <taxon>Nocardiopsidaceae</taxon>
        <taxon>Nocardiopsis</taxon>
    </lineage>
</organism>
<gene>
    <name evidence="2" type="ORF">GCM10009799_33010</name>
</gene>
<dbReference type="EMBL" id="BAAAPC010000013">
    <property type="protein sequence ID" value="GAA2003271.1"/>
    <property type="molecule type" value="Genomic_DNA"/>
</dbReference>
<dbReference type="InterPro" id="IPR037883">
    <property type="entry name" value="Knr4/Smi1-like_sf"/>
</dbReference>
<feature type="domain" description="Knr4/Smi1-like" evidence="1">
    <location>
        <begin position="55"/>
        <end position="140"/>
    </location>
</feature>